<organism evidence="2 4">
    <name type="scientific">Phytophthora infestans</name>
    <name type="common">Potato late blight agent</name>
    <name type="synonym">Botrytis infestans</name>
    <dbReference type="NCBI Taxonomy" id="4787"/>
    <lineage>
        <taxon>Eukaryota</taxon>
        <taxon>Sar</taxon>
        <taxon>Stramenopiles</taxon>
        <taxon>Oomycota</taxon>
        <taxon>Peronosporomycetes</taxon>
        <taxon>Peronosporales</taxon>
        <taxon>Peronosporaceae</taxon>
        <taxon>Phytophthora</taxon>
    </lineage>
</organism>
<dbReference type="EMBL" id="WSZM01000918">
    <property type="protein sequence ID" value="KAF4028971.1"/>
    <property type="molecule type" value="Genomic_DNA"/>
</dbReference>
<name>A0A833WJ05_PHYIN</name>
<reference evidence="2" key="1">
    <citation type="submission" date="2020-04" db="EMBL/GenBank/DDBJ databases">
        <title>Hybrid Assembly of Korean Phytophthora infestans isolates.</title>
        <authorList>
            <person name="Prokchorchik M."/>
            <person name="Lee Y."/>
            <person name="Seo J."/>
            <person name="Cho J.-H."/>
            <person name="Park Y.-E."/>
            <person name="Jang D.-C."/>
            <person name="Im J.-S."/>
            <person name="Choi J.-G."/>
            <person name="Park H.-J."/>
            <person name="Lee G.-B."/>
            <person name="Lee Y.-G."/>
            <person name="Hong S.-Y."/>
            <person name="Cho K."/>
            <person name="Sohn K.H."/>
        </authorList>
    </citation>
    <scope>NUCLEOTIDE SEQUENCE</scope>
    <source>
        <strain evidence="2">KR_1_A1</strain>
    </source>
</reference>
<sequence>MKIRAEAGVGCRSSDRQDLVESYWVDGRTDGFGALTLDLAAELADSTTFDVGERRPGRTSAKRTVSAETSY</sequence>
<dbReference type="Proteomes" id="UP000602510">
    <property type="component" value="Unassembled WGS sequence"/>
</dbReference>
<protein>
    <submittedName>
        <fullName evidence="2">Uncharacterized protein</fullName>
    </submittedName>
</protein>
<evidence type="ECO:0000313" key="3">
    <source>
        <dbReference type="EMBL" id="KAF4045323.1"/>
    </source>
</evidence>
<proteinExistence type="predicted"/>
<dbReference type="AlphaFoldDB" id="A0A833WJ05"/>
<evidence type="ECO:0000313" key="2">
    <source>
        <dbReference type="EMBL" id="KAF4028971.1"/>
    </source>
</evidence>
<accession>A0A833WJ05</accession>
<feature type="region of interest" description="Disordered" evidence="1">
    <location>
        <begin position="50"/>
        <end position="71"/>
    </location>
</feature>
<gene>
    <name evidence="3" type="ORF">GN244_ATG02311</name>
    <name evidence="2" type="ORF">GN244_ATG19323</name>
</gene>
<evidence type="ECO:0000313" key="4">
    <source>
        <dbReference type="Proteomes" id="UP000602510"/>
    </source>
</evidence>
<evidence type="ECO:0000256" key="1">
    <source>
        <dbReference type="SAM" id="MobiDB-lite"/>
    </source>
</evidence>
<feature type="compositionally biased region" description="Polar residues" evidence="1">
    <location>
        <begin position="62"/>
        <end position="71"/>
    </location>
</feature>
<dbReference type="EMBL" id="WSZM01000051">
    <property type="protein sequence ID" value="KAF4045323.1"/>
    <property type="molecule type" value="Genomic_DNA"/>
</dbReference>
<keyword evidence="4" id="KW-1185">Reference proteome</keyword>
<comment type="caution">
    <text evidence="2">The sequence shown here is derived from an EMBL/GenBank/DDBJ whole genome shotgun (WGS) entry which is preliminary data.</text>
</comment>